<dbReference type="EC" id="1.3.98.3" evidence="2"/>
<accession>A0ABM9B0V1</accession>
<gene>
    <name evidence="2" type="primary">hemN</name>
    <name evidence="2" type="ORF">LEM8419_01832</name>
</gene>
<dbReference type="Proteomes" id="UP000837803">
    <property type="component" value="Unassembled WGS sequence"/>
</dbReference>
<dbReference type="EMBL" id="CAKLPZ010000002">
    <property type="protein sequence ID" value="CAH1000698.1"/>
    <property type="molecule type" value="Genomic_DNA"/>
</dbReference>
<reference evidence="2" key="1">
    <citation type="submission" date="2021-12" db="EMBL/GenBank/DDBJ databases">
        <authorList>
            <person name="Rodrigo-Torres L."/>
            <person name="Arahal R. D."/>
            <person name="Lucena T."/>
        </authorList>
    </citation>
    <scope>NUCLEOTIDE SEQUENCE</scope>
    <source>
        <strain evidence="2">CECT 8419</strain>
    </source>
</reference>
<evidence type="ECO:0000313" key="2">
    <source>
        <dbReference type="EMBL" id="CAH1000698.1"/>
    </source>
</evidence>
<keyword evidence="1 2" id="KW-0560">Oxidoreductase</keyword>
<proteinExistence type="predicted"/>
<dbReference type="InterPro" id="IPR034505">
    <property type="entry name" value="Coproporphyrinogen-III_oxidase"/>
</dbReference>
<dbReference type="PANTHER" id="PTHR13932">
    <property type="entry name" value="COPROPORPHYRINIGEN III OXIDASE"/>
    <property type="match status" value="1"/>
</dbReference>
<dbReference type="InterPro" id="IPR058240">
    <property type="entry name" value="rSAM_sf"/>
</dbReference>
<evidence type="ECO:0000256" key="1">
    <source>
        <dbReference type="ARBA" id="ARBA00023002"/>
    </source>
</evidence>
<evidence type="ECO:0000313" key="3">
    <source>
        <dbReference type="Proteomes" id="UP000837803"/>
    </source>
</evidence>
<organism evidence="2 3">
    <name type="scientific">Neolewinella maritima</name>
    <dbReference type="NCBI Taxonomy" id="1383882"/>
    <lineage>
        <taxon>Bacteria</taxon>
        <taxon>Pseudomonadati</taxon>
        <taxon>Bacteroidota</taxon>
        <taxon>Saprospiria</taxon>
        <taxon>Saprospirales</taxon>
        <taxon>Lewinellaceae</taxon>
        <taxon>Neolewinella</taxon>
    </lineage>
</organism>
<protein>
    <submittedName>
        <fullName evidence="2">Oxygen-independent coproporphyrinogen III oxidase</fullName>
        <ecNumber evidence="2">1.3.98.3</ecNumber>
    </submittedName>
</protein>
<dbReference type="GO" id="GO:0051989">
    <property type="term" value="F:coproporphyrinogen dehydrogenase activity"/>
    <property type="evidence" value="ECO:0007669"/>
    <property type="project" value="UniProtKB-EC"/>
</dbReference>
<sequence length="421" mass="47309">MDQSRLPLTSLEQYHRPAPRYTSYPSIPHWQARAPTPVQWLAALNRRMASSRDTALCVHLPCDQHREAVHPYTHTVLSELDLYCKALHLRPRLTQLHLGGGTPTFPSPDALLHLIDGILTRVDLAREVSFSFEAQPGRTTAAHLTTLASRGFGRMHIRVRDFFAQTVPTAEQQQSATAVGRTTRTARALGYAVVYELEYGPPAWFAVDTLRWICDLRPDRIVQISSGHGKCTEPELPRRRAQRDPCHTGRRLLEEAGYHAIGADHFALADDPLVHASRGGSLHRSVMGYTSIRATLTLALGCAAIGDSGNTYVQNEHRVAPYQRAVLEDGRLPIAKGHILSAEEQIVRRHILNLLCRGHTQWRAPELRCAAVERATDLWNEMAVDGLLRRSPYRIDVGPRGRPFLHTICLPLDDHYWAQQH</sequence>
<name>A0ABM9B0V1_9BACT</name>
<comment type="caution">
    <text evidence="2">The sequence shown here is derived from an EMBL/GenBank/DDBJ whole genome shotgun (WGS) entry which is preliminary data.</text>
</comment>
<dbReference type="PANTHER" id="PTHR13932:SF6">
    <property type="entry name" value="OXYGEN-INDEPENDENT COPROPORPHYRINOGEN III OXIDASE"/>
    <property type="match status" value="1"/>
</dbReference>
<keyword evidence="3" id="KW-1185">Reference proteome</keyword>
<dbReference type="SUPFAM" id="SSF102114">
    <property type="entry name" value="Radical SAM enzymes"/>
    <property type="match status" value="1"/>
</dbReference>
<dbReference type="Gene3D" id="1.10.10.920">
    <property type="match status" value="1"/>
</dbReference>